<evidence type="ECO:0000313" key="1">
    <source>
        <dbReference type="EMBL" id="EFH51885.1"/>
    </source>
</evidence>
<protein>
    <submittedName>
        <fullName evidence="1">Uncharacterized protein</fullName>
    </submittedName>
</protein>
<name>D7LMD5_ARALL</name>
<dbReference type="Proteomes" id="UP000008694">
    <property type="component" value="Unassembled WGS sequence"/>
</dbReference>
<dbReference type="STRING" id="81972.D7LMD5"/>
<dbReference type="HOGENOM" id="CLU_2124468_0_0_1"/>
<reference evidence="2" key="1">
    <citation type="journal article" date="2011" name="Nat. Genet.">
        <title>The Arabidopsis lyrata genome sequence and the basis of rapid genome size change.</title>
        <authorList>
            <person name="Hu T.T."/>
            <person name="Pattyn P."/>
            <person name="Bakker E.G."/>
            <person name="Cao J."/>
            <person name="Cheng J.-F."/>
            <person name="Clark R.M."/>
            <person name="Fahlgren N."/>
            <person name="Fawcett J.A."/>
            <person name="Grimwood J."/>
            <person name="Gundlach H."/>
            <person name="Haberer G."/>
            <person name="Hollister J.D."/>
            <person name="Ossowski S."/>
            <person name="Ottilar R.P."/>
            <person name="Salamov A.A."/>
            <person name="Schneeberger K."/>
            <person name="Spannagl M."/>
            <person name="Wang X."/>
            <person name="Yang L."/>
            <person name="Nasrallah M.E."/>
            <person name="Bergelson J."/>
            <person name="Carrington J.C."/>
            <person name="Gaut B.S."/>
            <person name="Schmutz J."/>
            <person name="Mayer K.F.X."/>
            <person name="Van de Peer Y."/>
            <person name="Grigoriev I.V."/>
            <person name="Nordborg M."/>
            <person name="Weigel D."/>
            <person name="Guo Y.-L."/>
        </authorList>
    </citation>
    <scope>NUCLEOTIDE SEQUENCE [LARGE SCALE GENOMIC DNA]</scope>
    <source>
        <strain evidence="2">cv. MN47</strain>
    </source>
</reference>
<dbReference type="AlphaFoldDB" id="D7LMD5"/>
<proteinExistence type="predicted"/>
<keyword evidence="2" id="KW-1185">Reference proteome</keyword>
<sequence length="114" mass="13034">MFSIYFNLKKFMAFETRDPFLIRQGGLSSGYKNRMTEKGSSDETYTMESIALIQASGTGGHNNKALQVEAVLFYLISLLLSAFSTLDCSKTWLPIRDRVMLEFSNDAWMLYSLY</sequence>
<accession>D7LMD5</accession>
<evidence type="ECO:0000313" key="2">
    <source>
        <dbReference type="Proteomes" id="UP000008694"/>
    </source>
</evidence>
<dbReference type="EMBL" id="GL348717">
    <property type="protein sequence ID" value="EFH51885.1"/>
    <property type="molecule type" value="Genomic_DNA"/>
</dbReference>
<dbReference type="Gramene" id="scaffold_501169.1">
    <property type="protein sequence ID" value="scaffold_501169.1"/>
    <property type="gene ID" value="scaffold_501169.1"/>
</dbReference>
<gene>
    <name evidence="1" type="ORF">ARALYDRAFT_905465</name>
</gene>
<organism evidence="2">
    <name type="scientific">Arabidopsis lyrata subsp. lyrata</name>
    <name type="common">Lyre-leaved rock-cress</name>
    <dbReference type="NCBI Taxonomy" id="81972"/>
    <lineage>
        <taxon>Eukaryota</taxon>
        <taxon>Viridiplantae</taxon>
        <taxon>Streptophyta</taxon>
        <taxon>Embryophyta</taxon>
        <taxon>Tracheophyta</taxon>
        <taxon>Spermatophyta</taxon>
        <taxon>Magnoliopsida</taxon>
        <taxon>eudicotyledons</taxon>
        <taxon>Gunneridae</taxon>
        <taxon>Pentapetalae</taxon>
        <taxon>rosids</taxon>
        <taxon>malvids</taxon>
        <taxon>Brassicales</taxon>
        <taxon>Brassicaceae</taxon>
        <taxon>Camelineae</taxon>
        <taxon>Arabidopsis</taxon>
    </lineage>
</organism>
<dbReference type="eggNOG" id="KOG0443">
    <property type="taxonomic scope" value="Eukaryota"/>
</dbReference>